<evidence type="ECO:0000313" key="2">
    <source>
        <dbReference type="Proteomes" id="UP000216345"/>
    </source>
</evidence>
<evidence type="ECO:0000313" key="1">
    <source>
        <dbReference type="EMBL" id="OYR15409.1"/>
    </source>
</evidence>
<dbReference type="AlphaFoldDB" id="A0A256FKQ6"/>
<protein>
    <submittedName>
        <fullName evidence="1">Uncharacterized protein</fullName>
    </submittedName>
</protein>
<keyword evidence="2" id="KW-1185">Reference proteome</keyword>
<gene>
    <name evidence="1" type="ORF">CEV32_4681</name>
</gene>
<dbReference type="Proteomes" id="UP000216345">
    <property type="component" value="Unassembled WGS sequence"/>
</dbReference>
<sequence length="41" mass="4734">MFEWNLLTPRIRPLQAVLCLTHRRTSLLKSRAVSYSGFASL</sequence>
<accession>A0A256FKQ6</accession>
<reference evidence="1 2" key="1">
    <citation type="submission" date="2017-07" db="EMBL/GenBank/DDBJ databases">
        <title>Phylogenetic study on the rhizospheric bacterium Ochrobactrum sp. A44.</title>
        <authorList>
            <person name="Krzyzanowska D.M."/>
            <person name="Ossowicki A."/>
            <person name="Rajewska M."/>
            <person name="Maciag T."/>
            <person name="Kaczynski Z."/>
            <person name="Czerwicka M."/>
            <person name="Jafra S."/>
        </authorList>
    </citation>
    <scope>NUCLEOTIDE SEQUENCE [LARGE SCALE GENOMIC DNA]</scope>
    <source>
        <strain evidence="1 2">PR17</strain>
    </source>
</reference>
<comment type="caution">
    <text evidence="1">The sequence shown here is derived from an EMBL/GenBank/DDBJ whole genome shotgun (WGS) entry which is preliminary data.</text>
</comment>
<organism evidence="1 2">
    <name type="scientific">Brucella rhizosphaerae</name>
    <dbReference type="NCBI Taxonomy" id="571254"/>
    <lineage>
        <taxon>Bacteria</taxon>
        <taxon>Pseudomonadati</taxon>
        <taxon>Pseudomonadota</taxon>
        <taxon>Alphaproteobacteria</taxon>
        <taxon>Hyphomicrobiales</taxon>
        <taxon>Brucellaceae</taxon>
        <taxon>Brucella/Ochrobactrum group</taxon>
        <taxon>Brucella</taxon>
    </lineage>
</organism>
<name>A0A256FKQ6_9HYPH</name>
<proteinExistence type="predicted"/>
<dbReference type="EMBL" id="NNRK01000025">
    <property type="protein sequence ID" value="OYR15409.1"/>
    <property type="molecule type" value="Genomic_DNA"/>
</dbReference>